<comment type="caution">
    <text evidence="2">The sequence shown here is derived from an EMBL/GenBank/DDBJ whole genome shotgun (WGS) entry which is preliminary data.</text>
</comment>
<evidence type="ECO:0000313" key="3">
    <source>
        <dbReference type="Proteomes" id="UP000279275"/>
    </source>
</evidence>
<dbReference type="EMBL" id="RFFH01000003">
    <property type="protein sequence ID" value="RMI33280.1"/>
    <property type="molecule type" value="Genomic_DNA"/>
</dbReference>
<sequence>MSPNLTVAGRVPSVLRVCVELVGWVTAPWALSRCSVWLVPVALVVLIVVPGVFATPGDKKDVPVAVPGVATIAMMVSQLVAAGYGAWALLPVWAVWGVSVLVVVTIVAELPRWRWLLGAGRGRV</sequence>
<feature type="transmembrane region" description="Helical" evidence="1">
    <location>
        <begin position="35"/>
        <end position="53"/>
    </location>
</feature>
<organism evidence="2 3">
    <name type="scientific">Nocardia stercoris</name>
    <dbReference type="NCBI Taxonomy" id="2483361"/>
    <lineage>
        <taxon>Bacteria</taxon>
        <taxon>Bacillati</taxon>
        <taxon>Actinomycetota</taxon>
        <taxon>Actinomycetes</taxon>
        <taxon>Mycobacteriales</taxon>
        <taxon>Nocardiaceae</taxon>
        <taxon>Nocardia</taxon>
    </lineage>
</organism>
<evidence type="ECO:0000256" key="1">
    <source>
        <dbReference type="SAM" id="Phobius"/>
    </source>
</evidence>
<reference evidence="2 3" key="1">
    <citation type="submission" date="2018-10" db="EMBL/GenBank/DDBJ databases">
        <title>Isolation from cow dung.</title>
        <authorList>
            <person name="Ling L."/>
        </authorList>
    </citation>
    <scope>NUCLEOTIDE SEQUENCE [LARGE SCALE GENOMIC DNA]</scope>
    <source>
        <strain evidence="2 3">NEAU-LL90</strain>
    </source>
</reference>
<keyword evidence="1" id="KW-0472">Membrane</keyword>
<dbReference type="AlphaFoldDB" id="A0A3M2L999"/>
<evidence type="ECO:0000313" key="2">
    <source>
        <dbReference type="EMBL" id="RMI33280.1"/>
    </source>
</evidence>
<name>A0A3M2L999_9NOCA</name>
<protein>
    <submittedName>
        <fullName evidence="2">Uncharacterized protein</fullName>
    </submittedName>
</protein>
<proteinExistence type="predicted"/>
<dbReference type="OrthoDB" id="6387906at2"/>
<keyword evidence="1" id="KW-1133">Transmembrane helix</keyword>
<keyword evidence="1" id="KW-0812">Transmembrane</keyword>
<keyword evidence="3" id="KW-1185">Reference proteome</keyword>
<feature type="transmembrane region" description="Helical" evidence="1">
    <location>
        <begin position="93"/>
        <end position="111"/>
    </location>
</feature>
<dbReference type="Proteomes" id="UP000279275">
    <property type="component" value="Unassembled WGS sequence"/>
</dbReference>
<gene>
    <name evidence="2" type="ORF">EBN03_08845</name>
</gene>
<feature type="transmembrane region" description="Helical" evidence="1">
    <location>
        <begin position="65"/>
        <end position="87"/>
    </location>
</feature>
<accession>A0A3M2L999</accession>